<dbReference type="InterPro" id="IPR011009">
    <property type="entry name" value="Kinase-like_dom_sf"/>
</dbReference>
<dbReference type="OrthoDB" id="9788642at2"/>
<dbReference type="Gene3D" id="1.10.510.10">
    <property type="entry name" value="Transferase(Phosphotransferase) domain 1"/>
    <property type="match status" value="1"/>
</dbReference>
<proteinExistence type="predicted"/>
<evidence type="ECO:0008006" key="3">
    <source>
        <dbReference type="Google" id="ProtNLM"/>
    </source>
</evidence>
<gene>
    <name evidence="1" type="ordered locus">TOPB45_0513</name>
</gene>
<evidence type="ECO:0000313" key="1">
    <source>
        <dbReference type="EMBL" id="AEH22615.1"/>
    </source>
</evidence>
<dbReference type="SUPFAM" id="SSF56112">
    <property type="entry name" value="Protein kinase-like (PK-like)"/>
    <property type="match status" value="1"/>
</dbReference>
<dbReference type="Proteomes" id="UP000006583">
    <property type="component" value="Chromosome"/>
</dbReference>
<reference evidence="1 2" key="1">
    <citation type="journal article" date="2013" name="Genome Announc.">
        <title>Complete genome sequence of the hyperthermophilic sulfate-reducing bacterium Thermodesulfobacterium geofontis OPF15T.</title>
        <authorList>
            <person name="Elkins J.G."/>
            <person name="Hamilton-Brehm S.D."/>
            <person name="Lucas S."/>
            <person name="Han J."/>
            <person name="Lapidus A."/>
            <person name="Cheng J.F."/>
            <person name="Goodwin L.A."/>
            <person name="Pitluck S."/>
            <person name="Peters L."/>
            <person name="Mikhailova N."/>
            <person name="Davenport K.W."/>
            <person name="Detter J.C."/>
            <person name="Han C.S."/>
            <person name="Tapia R."/>
            <person name="Land M.L."/>
            <person name="Hauser L."/>
            <person name="Kyrpides N.C."/>
            <person name="Ivanova N.N."/>
            <person name="Pagani I."/>
            <person name="Bruce D."/>
            <person name="Woyke T."/>
            <person name="Cottingham R.W."/>
        </authorList>
    </citation>
    <scope>NUCLEOTIDE SEQUENCE [LARGE SCALE GENOMIC DNA]</scope>
    <source>
        <strain evidence="1 2">OPF15</strain>
    </source>
</reference>
<evidence type="ECO:0000313" key="2">
    <source>
        <dbReference type="Proteomes" id="UP000006583"/>
    </source>
</evidence>
<dbReference type="RefSeq" id="WP_013909315.1">
    <property type="nucleotide sequence ID" value="NC_015682.1"/>
</dbReference>
<protein>
    <recommendedName>
        <fullName evidence="3">Lipopolysaccharide kinase</fullName>
    </recommendedName>
</protein>
<dbReference type="HOGENOM" id="CLU_1089621_0_0_0"/>
<name>F8C4B4_THEGP</name>
<organism evidence="1 2">
    <name type="scientific">Thermodesulfobacterium geofontis (strain OPF15)</name>
    <dbReference type="NCBI Taxonomy" id="795359"/>
    <lineage>
        <taxon>Bacteria</taxon>
        <taxon>Pseudomonadati</taxon>
        <taxon>Thermodesulfobacteriota</taxon>
        <taxon>Thermodesulfobacteria</taxon>
        <taxon>Thermodesulfobacteriales</taxon>
        <taxon>Thermodesulfobacteriaceae</taxon>
        <taxon>Thermodesulfobacterium</taxon>
    </lineage>
</organism>
<sequence length="260" mass="31549">MWTALFPNWKFSKFYYFTSDAEKILKKLETEPFEIKCIKKSPSHKNFILKFFSENSPSLFLKAFIPRPFKKNRIKNYLETFKTLKNLNVSLLEPVFLFWKNPQIAFLKKEPFYGGIVFPYIEKGFLKRENLFLDDKKENINYKLIKNLIFFLFKLHEKGIFLKDTKFNNFFCDSEENFKIFDLDGIKFYKKPLSKLERLRDLSTLAMSLEWEKIANARALVFDIYKELFQELREKDFEKFSQFVDKKRKKREKALSLRRN</sequence>
<dbReference type="KEGG" id="top:TOPB45_0513"/>
<dbReference type="PATRIC" id="fig|795359.3.peg.520"/>
<dbReference type="eggNOG" id="COG0515">
    <property type="taxonomic scope" value="Bacteria"/>
</dbReference>
<accession>F8C4B4</accession>
<keyword evidence="2" id="KW-1185">Reference proteome</keyword>
<dbReference type="STRING" id="795359.TOPB45_0513"/>
<dbReference type="EMBL" id="CP002829">
    <property type="protein sequence ID" value="AEH22615.1"/>
    <property type="molecule type" value="Genomic_DNA"/>
</dbReference>
<dbReference type="AlphaFoldDB" id="F8C4B4"/>